<dbReference type="PROSITE" id="PS50994">
    <property type="entry name" value="INTEGRASE"/>
    <property type="match status" value="1"/>
</dbReference>
<dbReference type="PANTHER" id="PTHR46889:SF4">
    <property type="entry name" value="TRANSPOSASE INSO FOR INSERTION SEQUENCE ELEMENT IS911B-RELATED"/>
    <property type="match status" value="1"/>
</dbReference>
<protein>
    <submittedName>
        <fullName evidence="2">DDE-type integrase/transposase/recombinase</fullName>
    </submittedName>
</protein>
<dbReference type="SUPFAM" id="SSF53098">
    <property type="entry name" value="Ribonuclease H-like"/>
    <property type="match status" value="1"/>
</dbReference>
<proteinExistence type="predicted"/>
<reference evidence="2" key="1">
    <citation type="journal article" date="2023" name="Comput. Struct. Biotechnol. J.">
        <title>Discovery of a novel marine Bacteroidetes with a rich repertoire of carbohydrate-active enzymes.</title>
        <authorList>
            <person name="Chen B."/>
            <person name="Liu G."/>
            <person name="Chen Q."/>
            <person name="Wang H."/>
            <person name="Liu L."/>
            <person name="Tang K."/>
        </authorList>
    </citation>
    <scope>NUCLEOTIDE SEQUENCE</scope>
    <source>
        <strain evidence="2">TK19036</strain>
    </source>
</reference>
<evidence type="ECO:0000313" key="2">
    <source>
        <dbReference type="EMBL" id="WKN37699.1"/>
    </source>
</evidence>
<evidence type="ECO:0000259" key="1">
    <source>
        <dbReference type="PROSITE" id="PS50994"/>
    </source>
</evidence>
<dbReference type="EMBL" id="CP120682">
    <property type="protein sequence ID" value="WKN37699.1"/>
    <property type="molecule type" value="Genomic_DNA"/>
</dbReference>
<dbReference type="AlphaFoldDB" id="A0AA49GPU1"/>
<dbReference type="InterPro" id="IPR012337">
    <property type="entry name" value="RNaseH-like_sf"/>
</dbReference>
<gene>
    <name evidence="2" type="ORF">K4G66_03125</name>
</gene>
<dbReference type="GO" id="GO:0015074">
    <property type="term" value="P:DNA integration"/>
    <property type="evidence" value="ECO:0007669"/>
    <property type="project" value="InterPro"/>
</dbReference>
<name>A0AA49GPU1_9BACT</name>
<dbReference type="InterPro" id="IPR036397">
    <property type="entry name" value="RNaseH_sf"/>
</dbReference>
<sequence length="195" mass="22781">MNALYQSVAISKQAVYQYAKRQQLFDQQVSQLILEADELRRQHPGCGLEKMYYTLQPTFIGRDRFIELMMSLGYRLKKKKNYRRTTLASRIYYPNLIQGLQVDGPSQLWQSDITYIMVGERYYYAVFLLDVYTKEVVGYQVSDHMRATANLSALEMALKAHKAPKIHHSDRGSQYLYHKYIGLLKHKGCQPRGGR</sequence>
<dbReference type="InterPro" id="IPR050900">
    <property type="entry name" value="Transposase_IS3/IS150/IS904"/>
</dbReference>
<dbReference type="Pfam" id="PF00665">
    <property type="entry name" value="rve"/>
    <property type="match status" value="1"/>
</dbReference>
<dbReference type="GO" id="GO:0003676">
    <property type="term" value="F:nucleic acid binding"/>
    <property type="evidence" value="ECO:0007669"/>
    <property type="project" value="InterPro"/>
</dbReference>
<accession>A0AA49GPU1</accession>
<reference evidence="2" key="2">
    <citation type="journal article" date="2024" name="Antonie Van Leeuwenhoek">
        <title>Roseihalotalea indica gen. nov., sp. nov., a halophilic Bacteroidetes from mesopelagic Southwest Indian Ocean with higher carbohydrate metabolic potential.</title>
        <authorList>
            <person name="Chen B."/>
            <person name="Zhang M."/>
            <person name="Lin D."/>
            <person name="Ye J."/>
            <person name="Tang K."/>
        </authorList>
    </citation>
    <scope>NUCLEOTIDE SEQUENCE</scope>
    <source>
        <strain evidence="2">TK19036</strain>
    </source>
</reference>
<dbReference type="PANTHER" id="PTHR46889">
    <property type="entry name" value="TRANSPOSASE INSF FOR INSERTION SEQUENCE IS3B-RELATED"/>
    <property type="match status" value="1"/>
</dbReference>
<organism evidence="2">
    <name type="scientific">Roseihalotalea indica</name>
    <dbReference type="NCBI Taxonomy" id="2867963"/>
    <lineage>
        <taxon>Bacteria</taxon>
        <taxon>Pseudomonadati</taxon>
        <taxon>Bacteroidota</taxon>
        <taxon>Cytophagia</taxon>
        <taxon>Cytophagales</taxon>
        <taxon>Catalimonadaceae</taxon>
        <taxon>Roseihalotalea</taxon>
    </lineage>
</organism>
<dbReference type="Gene3D" id="3.30.420.10">
    <property type="entry name" value="Ribonuclease H-like superfamily/Ribonuclease H"/>
    <property type="match status" value="1"/>
</dbReference>
<feature type="domain" description="Integrase catalytic" evidence="1">
    <location>
        <begin position="101"/>
        <end position="195"/>
    </location>
</feature>
<dbReference type="InterPro" id="IPR001584">
    <property type="entry name" value="Integrase_cat-core"/>
</dbReference>